<evidence type="ECO:0000256" key="1">
    <source>
        <dbReference type="ARBA" id="ARBA00004123"/>
    </source>
</evidence>
<evidence type="ECO:0000256" key="6">
    <source>
        <dbReference type="ARBA" id="ARBA00022833"/>
    </source>
</evidence>
<comment type="caution">
    <text evidence="14">The sequence shown here is derived from an EMBL/GenBank/DDBJ whole genome shotgun (WGS) entry which is preliminary data.</text>
</comment>
<dbReference type="PANTHER" id="PTHR24393">
    <property type="entry name" value="ZINC FINGER PROTEIN"/>
    <property type="match status" value="1"/>
</dbReference>
<evidence type="ECO:0000256" key="2">
    <source>
        <dbReference type="ARBA" id="ARBA00006991"/>
    </source>
</evidence>
<comment type="similarity">
    <text evidence="2">Belongs to the krueppel C2H2-type zinc-finger protein family.</text>
</comment>
<dbReference type="GO" id="GO:0005634">
    <property type="term" value="C:nucleus"/>
    <property type="evidence" value="ECO:0007669"/>
    <property type="project" value="UniProtKB-SubCell"/>
</dbReference>
<feature type="domain" description="C2H2-type" evidence="13">
    <location>
        <begin position="211"/>
        <end position="238"/>
    </location>
</feature>
<evidence type="ECO:0000256" key="4">
    <source>
        <dbReference type="ARBA" id="ARBA00022737"/>
    </source>
</evidence>
<keyword evidence="15" id="KW-1185">Reference proteome</keyword>
<feature type="domain" description="C2H2-type" evidence="13">
    <location>
        <begin position="267"/>
        <end position="294"/>
    </location>
</feature>
<evidence type="ECO:0000313" key="15">
    <source>
        <dbReference type="Proteomes" id="UP000693946"/>
    </source>
</evidence>
<dbReference type="PROSITE" id="PS50157">
    <property type="entry name" value="ZINC_FINGER_C2H2_2"/>
    <property type="match status" value="9"/>
</dbReference>
<keyword evidence="9" id="KW-0804">Transcription</keyword>
<dbReference type="FunFam" id="3.30.160.60:FF:001506">
    <property type="entry name" value="Zinc finger protein"/>
    <property type="match status" value="1"/>
</dbReference>
<evidence type="ECO:0000256" key="3">
    <source>
        <dbReference type="ARBA" id="ARBA00022723"/>
    </source>
</evidence>
<keyword evidence="7" id="KW-0805">Transcription regulation</keyword>
<feature type="domain" description="C2H2-type" evidence="13">
    <location>
        <begin position="398"/>
        <end position="425"/>
    </location>
</feature>
<dbReference type="FunFam" id="3.30.160.60:FF:000478">
    <property type="entry name" value="Zinc finger protein 133"/>
    <property type="match status" value="1"/>
</dbReference>
<dbReference type="FunFam" id="3.30.160.60:FF:000260">
    <property type="entry name" value="Spalt-like transcription factor 1"/>
    <property type="match status" value="1"/>
</dbReference>
<feature type="domain" description="C2H2-type" evidence="13">
    <location>
        <begin position="239"/>
        <end position="266"/>
    </location>
</feature>
<keyword evidence="3" id="KW-0479">Metal-binding</keyword>
<dbReference type="EMBL" id="JAGKHQ010000192">
    <property type="protein sequence ID" value="KAG7471539.1"/>
    <property type="molecule type" value="Genomic_DNA"/>
</dbReference>
<feature type="domain" description="C2H2-type" evidence="13">
    <location>
        <begin position="295"/>
        <end position="328"/>
    </location>
</feature>
<keyword evidence="8" id="KW-0238">DNA-binding</keyword>
<organism evidence="14 15">
    <name type="scientific">Solea senegalensis</name>
    <name type="common">Senegalese sole</name>
    <dbReference type="NCBI Taxonomy" id="28829"/>
    <lineage>
        <taxon>Eukaryota</taxon>
        <taxon>Metazoa</taxon>
        <taxon>Chordata</taxon>
        <taxon>Craniata</taxon>
        <taxon>Vertebrata</taxon>
        <taxon>Euteleostomi</taxon>
        <taxon>Actinopterygii</taxon>
        <taxon>Neopterygii</taxon>
        <taxon>Teleostei</taxon>
        <taxon>Neoteleostei</taxon>
        <taxon>Acanthomorphata</taxon>
        <taxon>Carangaria</taxon>
        <taxon>Pleuronectiformes</taxon>
        <taxon>Pleuronectoidei</taxon>
        <taxon>Soleidae</taxon>
        <taxon>Solea</taxon>
    </lineage>
</organism>
<protein>
    <submittedName>
        <fullName evidence="14">Gastrula zinc finger 436-like</fullName>
    </submittedName>
</protein>
<feature type="compositionally biased region" description="Basic and acidic residues" evidence="12">
    <location>
        <begin position="116"/>
        <end position="130"/>
    </location>
</feature>
<dbReference type="AlphaFoldDB" id="A0AAV6PLK0"/>
<feature type="region of interest" description="Disordered" evidence="12">
    <location>
        <begin position="327"/>
        <end position="382"/>
    </location>
</feature>
<keyword evidence="6" id="KW-0862">Zinc</keyword>
<keyword evidence="4" id="KW-0677">Repeat</keyword>
<sequence>MSLSPCLSLSLSLLRHSVQQRLAAAAEQIFELFEKALAEYEDEFTRSLQEETVFRRHVHTEVSAGVQQGAVREDAVEPECPHIKEEQVEPWTNEDEDVTEFNFSPAIVKDEDEDRPELHQSLTEDNRDDCGGPEADGHLVPVSPEAAEDVSATEDSEDDWRTSRKRASLKKRKTHVSVAEKPFVCTECGKGFKLRDHLKAHERIHTGEKPFGCSVCGRRFNQKSNLRRHAVTHTGEKPFVCAVCGNRFRLKDSLKSHLKIHTGEKPFGCSVCGKTFKQKEYLMEHAVVHTGEKRFSCSVCHRSFTWRHQIRSHQCVRDLSLFHQSLTEDSREDFGGPEPAGNSGPDGHLGPVSPEASETLAGENLSGSTDGEDDQRTSRRRADLKKLKPNVSAAEKPFVCTECGKGFKVRAHLKAHERIHTGEKPFGCSVCGKRFNQKSNLRRHAVTHTGEKPFVCSVCGNRFRLKDSLKSHLKIHTGEKPFGCSICGKTFKQKEYLTKHMIVHTGGDGTRGAEPPTSS</sequence>
<keyword evidence="5 11" id="KW-0863">Zinc-finger</keyword>
<name>A0AAV6PLK0_SOLSE</name>
<accession>A0AAV6PLK0</accession>
<evidence type="ECO:0000259" key="13">
    <source>
        <dbReference type="PROSITE" id="PS50157"/>
    </source>
</evidence>
<dbReference type="FunFam" id="3.30.160.60:FF:001857">
    <property type="entry name" value="Uncharacterized protein"/>
    <property type="match status" value="1"/>
</dbReference>
<feature type="domain" description="C2H2-type" evidence="13">
    <location>
        <begin position="454"/>
        <end position="481"/>
    </location>
</feature>
<dbReference type="PROSITE" id="PS00028">
    <property type="entry name" value="ZINC_FINGER_C2H2_1"/>
    <property type="match status" value="8"/>
</dbReference>
<evidence type="ECO:0000313" key="14">
    <source>
        <dbReference type="EMBL" id="KAG7471539.1"/>
    </source>
</evidence>
<dbReference type="FunFam" id="3.30.160.60:FF:000295">
    <property type="entry name" value="zinc finger protein 19"/>
    <property type="match status" value="1"/>
</dbReference>
<evidence type="ECO:0000256" key="11">
    <source>
        <dbReference type="PROSITE-ProRule" id="PRU00042"/>
    </source>
</evidence>
<proteinExistence type="inferred from homology"/>
<dbReference type="GO" id="GO:0008270">
    <property type="term" value="F:zinc ion binding"/>
    <property type="evidence" value="ECO:0007669"/>
    <property type="project" value="UniProtKB-KW"/>
</dbReference>
<evidence type="ECO:0000256" key="10">
    <source>
        <dbReference type="ARBA" id="ARBA00023242"/>
    </source>
</evidence>
<keyword evidence="10" id="KW-0539">Nucleus</keyword>
<evidence type="ECO:0000256" key="12">
    <source>
        <dbReference type="SAM" id="MobiDB-lite"/>
    </source>
</evidence>
<dbReference type="InterPro" id="IPR013087">
    <property type="entry name" value="Znf_C2H2_type"/>
</dbReference>
<feature type="domain" description="C2H2-type" evidence="13">
    <location>
        <begin position="482"/>
        <end position="509"/>
    </location>
</feature>
<dbReference type="GO" id="GO:0000978">
    <property type="term" value="F:RNA polymerase II cis-regulatory region sequence-specific DNA binding"/>
    <property type="evidence" value="ECO:0007669"/>
    <property type="project" value="TreeGrafter"/>
</dbReference>
<dbReference type="GO" id="GO:0001228">
    <property type="term" value="F:DNA-binding transcription activator activity, RNA polymerase II-specific"/>
    <property type="evidence" value="ECO:0007669"/>
    <property type="project" value="TreeGrafter"/>
</dbReference>
<evidence type="ECO:0000256" key="8">
    <source>
        <dbReference type="ARBA" id="ARBA00023125"/>
    </source>
</evidence>
<reference evidence="14 15" key="1">
    <citation type="journal article" date="2021" name="Sci. Rep.">
        <title>Chromosome anchoring in Senegalese sole (Solea senegalensis) reveals sex-associated markers and genome rearrangements in flatfish.</title>
        <authorList>
            <person name="Guerrero-Cozar I."/>
            <person name="Gomez-Garrido J."/>
            <person name="Berbel C."/>
            <person name="Martinez-Blanch J.F."/>
            <person name="Alioto T."/>
            <person name="Claros M.G."/>
            <person name="Gagnaire P.A."/>
            <person name="Manchado M."/>
        </authorList>
    </citation>
    <scope>NUCLEOTIDE SEQUENCE [LARGE SCALE GENOMIC DNA]</scope>
    <source>
        <strain evidence="14">Sse05_10M</strain>
    </source>
</reference>
<dbReference type="FunFam" id="3.30.160.60:FF:000358">
    <property type="entry name" value="zinc finger protein 24"/>
    <property type="match status" value="1"/>
</dbReference>
<dbReference type="SMART" id="SM00355">
    <property type="entry name" value="ZnF_C2H2"/>
    <property type="match status" value="9"/>
</dbReference>
<dbReference type="FunFam" id="3.30.160.60:FF:000624">
    <property type="entry name" value="zinc finger protein 697"/>
    <property type="match status" value="1"/>
</dbReference>
<dbReference type="FunFam" id="3.30.160.60:FF:002343">
    <property type="entry name" value="Zinc finger protein 33A"/>
    <property type="match status" value="1"/>
</dbReference>
<feature type="region of interest" description="Disordered" evidence="12">
    <location>
        <begin position="105"/>
        <end position="164"/>
    </location>
</feature>
<feature type="domain" description="C2H2-type" evidence="13">
    <location>
        <begin position="426"/>
        <end position="453"/>
    </location>
</feature>
<comment type="subcellular location">
    <subcellularLocation>
        <location evidence="1">Nucleus</location>
    </subcellularLocation>
</comment>
<feature type="compositionally biased region" description="Acidic residues" evidence="12">
    <location>
        <begin position="146"/>
        <end position="158"/>
    </location>
</feature>
<dbReference type="PANTHER" id="PTHR24393:SF152">
    <property type="entry name" value="GASTRULA ZINC FINGER PROTEIN XLCGF26.1-LIKE"/>
    <property type="match status" value="1"/>
</dbReference>
<dbReference type="Proteomes" id="UP000693946">
    <property type="component" value="Unassembled WGS sequence"/>
</dbReference>
<evidence type="ECO:0000256" key="9">
    <source>
        <dbReference type="ARBA" id="ARBA00023163"/>
    </source>
</evidence>
<dbReference type="Pfam" id="PF00096">
    <property type="entry name" value="zf-C2H2"/>
    <property type="match status" value="8"/>
</dbReference>
<evidence type="ECO:0000256" key="7">
    <source>
        <dbReference type="ARBA" id="ARBA00023015"/>
    </source>
</evidence>
<feature type="domain" description="C2H2-type" evidence="13">
    <location>
        <begin position="183"/>
        <end position="210"/>
    </location>
</feature>
<gene>
    <name evidence="14" type="ORF">JOB18_035747</name>
</gene>
<evidence type="ECO:0000256" key="5">
    <source>
        <dbReference type="ARBA" id="ARBA00022771"/>
    </source>
</evidence>